<evidence type="ECO:0000256" key="1">
    <source>
        <dbReference type="SAM" id="Coils"/>
    </source>
</evidence>
<dbReference type="PANTHER" id="PTHR14845:SF0">
    <property type="entry name" value="DUF4515 DOMAIN-CONTAINING PROTEIN"/>
    <property type="match status" value="1"/>
</dbReference>
<feature type="coiled-coil region" evidence="1">
    <location>
        <begin position="125"/>
        <end position="230"/>
    </location>
</feature>
<evidence type="ECO:0000313" key="3">
    <source>
        <dbReference type="EMBL" id="KAK9915461.1"/>
    </source>
</evidence>
<dbReference type="PANTHER" id="PTHR14845">
    <property type="entry name" value="COILED-COIL DOMAIN-CONTAINING 166"/>
    <property type="match status" value="1"/>
</dbReference>
<dbReference type="EMBL" id="JALJOT010000005">
    <property type="protein sequence ID" value="KAK9915461.1"/>
    <property type="molecule type" value="Genomic_DNA"/>
</dbReference>
<reference evidence="3 4" key="1">
    <citation type="journal article" date="2024" name="Nat. Commun.">
        <title>Phylogenomics reveals the evolutionary origins of lichenization in chlorophyte algae.</title>
        <authorList>
            <person name="Puginier C."/>
            <person name="Libourel C."/>
            <person name="Otte J."/>
            <person name="Skaloud P."/>
            <person name="Haon M."/>
            <person name="Grisel S."/>
            <person name="Petersen M."/>
            <person name="Berrin J.G."/>
            <person name="Delaux P.M."/>
            <person name="Dal Grande F."/>
            <person name="Keller J."/>
        </authorList>
    </citation>
    <scope>NUCLEOTIDE SEQUENCE [LARGE SCALE GENOMIC DNA]</scope>
    <source>
        <strain evidence="3 4">SAG 216-7</strain>
    </source>
</reference>
<evidence type="ECO:0000256" key="2">
    <source>
        <dbReference type="SAM" id="MobiDB-lite"/>
    </source>
</evidence>
<name>A0ABR2YUX1_9CHLO</name>
<accession>A0ABR2YUX1</accession>
<organism evidence="3 4">
    <name type="scientific">Coccomyxa subellipsoidea</name>
    <dbReference type="NCBI Taxonomy" id="248742"/>
    <lineage>
        <taxon>Eukaryota</taxon>
        <taxon>Viridiplantae</taxon>
        <taxon>Chlorophyta</taxon>
        <taxon>core chlorophytes</taxon>
        <taxon>Trebouxiophyceae</taxon>
        <taxon>Trebouxiophyceae incertae sedis</taxon>
        <taxon>Coccomyxaceae</taxon>
        <taxon>Coccomyxa</taxon>
    </lineage>
</organism>
<gene>
    <name evidence="3" type="ORF">WJX75_009518</name>
</gene>
<evidence type="ECO:0000313" key="4">
    <source>
        <dbReference type="Proteomes" id="UP001491310"/>
    </source>
</evidence>
<keyword evidence="4" id="KW-1185">Reference proteome</keyword>
<protein>
    <recommendedName>
        <fullName evidence="5">Cilia- and flagella-associated protein 157</fullName>
    </recommendedName>
</protein>
<dbReference type="Proteomes" id="UP001491310">
    <property type="component" value="Unassembled WGS sequence"/>
</dbReference>
<evidence type="ECO:0008006" key="5">
    <source>
        <dbReference type="Google" id="ProtNLM"/>
    </source>
</evidence>
<feature type="region of interest" description="Disordered" evidence="2">
    <location>
        <begin position="1"/>
        <end position="27"/>
    </location>
</feature>
<comment type="caution">
    <text evidence="3">The sequence shown here is derived from an EMBL/GenBank/DDBJ whole genome shotgun (WGS) entry which is preliminary data.</text>
</comment>
<keyword evidence="1" id="KW-0175">Coiled coil</keyword>
<feature type="compositionally biased region" description="Polar residues" evidence="2">
    <location>
        <begin position="14"/>
        <end position="27"/>
    </location>
</feature>
<proteinExistence type="predicted"/>
<sequence length="437" mass="48764">MDNRERGGHAESALEQSQLARTHQQSHTIAADNRAVLAQLEAVEHENYEITEYLRQELEGRDEQIAELHSRIEEMIAESSGARQRSAVIEEHLRQAHAASTAGLHEEVAGLRGQLAALTDAMAKRVAADDELVKLRTQVRKLENDLTTQAAEADMRALEAAKRARAEAEARAEEARGWDADGAGLNARGRRLLQESRSMAAELQLHISEAEALQKDVKLLQAESVQLRRDLELKYEMEVQYAQRSVLQTRRLGEERARAASLEASLARVLQDFQRERDVQEAAHAADRSAAQADIAALRRLSKARGRALHKVRSLAQDVLWGRSEIEVFLVTSLRMVREQIGRSRQPLALTNGGVAGVEPQLGEDFLTGKQSDIKDFSWGEREQVLRMLFAKMNHRQHKEKQQAELPPPSYDSEDDEVDNVAPLRGVANHAGPASLV</sequence>
<feature type="region of interest" description="Disordered" evidence="2">
    <location>
        <begin position="396"/>
        <end position="437"/>
    </location>
</feature>